<dbReference type="AlphaFoldDB" id="A0A562QM31"/>
<accession>A0A562QM31</accession>
<gene>
    <name evidence="1" type="ORF">IQ10_01139</name>
</gene>
<comment type="caution">
    <text evidence="1">The sequence shown here is derived from an EMBL/GenBank/DDBJ whole genome shotgun (WGS) entry which is preliminary data.</text>
</comment>
<dbReference type="Proteomes" id="UP000315711">
    <property type="component" value="Unassembled WGS sequence"/>
</dbReference>
<protein>
    <submittedName>
        <fullName evidence="1">Uncharacterized protein</fullName>
    </submittedName>
</protein>
<evidence type="ECO:0000313" key="2">
    <source>
        <dbReference type="Proteomes" id="UP000315711"/>
    </source>
</evidence>
<evidence type="ECO:0000313" key="1">
    <source>
        <dbReference type="EMBL" id="TWI57811.1"/>
    </source>
</evidence>
<dbReference type="OrthoDB" id="3902805at2"/>
<dbReference type="EMBL" id="VLKZ01000003">
    <property type="protein sequence ID" value="TWI57811.1"/>
    <property type="molecule type" value="Genomic_DNA"/>
</dbReference>
<proteinExistence type="predicted"/>
<sequence>MNKLTVLSDTHLNCFIKRQSHSINRFAIWMDGQFSWLCSEQWRVSPLYSTKSNVPILIAYHSEWQLHVTLLQEYDNEEQQSTYTFILKNQSEQQRELRFIVHQQLLCKTEPTVHFVTPANQAILHYHHGGLSLLAAKFHREEETQLAVGKREDIFDEETGTLALSPLCQNEQECMISTKLIIESQKESHGQIWEIYGRTEESVLALHNKQLKADQLMQRTNQML</sequence>
<keyword evidence="2" id="KW-1185">Reference proteome</keyword>
<name>A0A562QM31_9BACI</name>
<reference evidence="1 2" key="1">
    <citation type="journal article" date="2015" name="Stand. Genomic Sci.">
        <title>Genomic Encyclopedia of Bacterial and Archaeal Type Strains, Phase III: the genomes of soil and plant-associated and newly described type strains.</title>
        <authorList>
            <person name="Whitman W.B."/>
            <person name="Woyke T."/>
            <person name="Klenk H.P."/>
            <person name="Zhou Y."/>
            <person name="Lilburn T.G."/>
            <person name="Beck B.J."/>
            <person name="De Vos P."/>
            <person name="Vandamme P."/>
            <person name="Eisen J.A."/>
            <person name="Garrity G."/>
            <person name="Hugenholtz P."/>
            <person name="Kyrpides N.C."/>
        </authorList>
    </citation>
    <scope>NUCLEOTIDE SEQUENCE [LARGE SCALE GENOMIC DNA]</scope>
    <source>
        <strain evidence="1 2">CGMCC 1.10116</strain>
    </source>
</reference>
<organism evidence="1 2">
    <name type="scientific">Halalkalibacter nanhaiisediminis</name>
    <dbReference type="NCBI Taxonomy" id="688079"/>
    <lineage>
        <taxon>Bacteria</taxon>
        <taxon>Bacillati</taxon>
        <taxon>Bacillota</taxon>
        <taxon>Bacilli</taxon>
        <taxon>Bacillales</taxon>
        <taxon>Bacillaceae</taxon>
        <taxon>Halalkalibacter</taxon>
    </lineage>
</organism>
<dbReference type="RefSeq" id="WP_144449509.1">
    <property type="nucleotide sequence ID" value="NZ_VLKZ01000003.1"/>
</dbReference>